<dbReference type="RefSeq" id="WP_345279322.1">
    <property type="nucleotide sequence ID" value="NZ_BAABAJ010000003.1"/>
</dbReference>
<evidence type="ECO:0000313" key="2">
    <source>
        <dbReference type="Proteomes" id="UP001501000"/>
    </source>
</evidence>
<proteinExistence type="predicted"/>
<comment type="caution">
    <text evidence="1">The sequence shown here is derived from an EMBL/GenBank/DDBJ whole genome shotgun (WGS) entry which is preliminary data.</text>
</comment>
<gene>
    <name evidence="1" type="ORF">GCM10022244_12580</name>
</gene>
<evidence type="ECO:0000313" key="1">
    <source>
        <dbReference type="EMBL" id="GAA3903876.1"/>
    </source>
</evidence>
<reference evidence="2" key="1">
    <citation type="journal article" date="2019" name="Int. J. Syst. Evol. Microbiol.">
        <title>The Global Catalogue of Microorganisms (GCM) 10K type strain sequencing project: providing services to taxonomists for standard genome sequencing and annotation.</title>
        <authorList>
            <consortium name="The Broad Institute Genomics Platform"/>
            <consortium name="The Broad Institute Genome Sequencing Center for Infectious Disease"/>
            <person name="Wu L."/>
            <person name="Ma J."/>
        </authorList>
    </citation>
    <scope>NUCLEOTIDE SEQUENCE [LARGE SCALE GENOMIC DNA]</scope>
    <source>
        <strain evidence="2">JCM 16956</strain>
    </source>
</reference>
<dbReference type="EMBL" id="BAABAJ010000003">
    <property type="protein sequence ID" value="GAA3903876.1"/>
    <property type="molecule type" value="Genomic_DNA"/>
</dbReference>
<sequence length="184" mass="19897">MIDLAEQTRLLGELPQELEVLASAIDTVRAGEISRPVREIAPIAVRAHDLSIRCLKQLDTLAGSQYAVMKDGHENLAFVAEATMRVSLVSTLCAYGITGRAEALLYEGTDETPETSRGYLAEANEELRQAAGTYRVLAQNLSRRLASAAARAEDRRRIERALAWPGLAPATPAHSPSAASGRCR</sequence>
<accession>A0ABP7LMJ0</accession>
<protein>
    <submittedName>
        <fullName evidence="1">Uncharacterized protein</fullName>
    </submittedName>
</protein>
<dbReference type="Proteomes" id="UP001501000">
    <property type="component" value="Unassembled WGS sequence"/>
</dbReference>
<organism evidence="1 2">
    <name type="scientific">Streptomyces gulbargensis</name>
    <dbReference type="NCBI Taxonomy" id="364901"/>
    <lineage>
        <taxon>Bacteria</taxon>
        <taxon>Bacillati</taxon>
        <taxon>Actinomycetota</taxon>
        <taxon>Actinomycetes</taxon>
        <taxon>Kitasatosporales</taxon>
        <taxon>Streptomycetaceae</taxon>
        <taxon>Streptomyces</taxon>
    </lineage>
</organism>
<name>A0ABP7LMJ0_9ACTN</name>
<keyword evidence="2" id="KW-1185">Reference proteome</keyword>